<dbReference type="InterPro" id="IPR005399">
    <property type="entry name" value="K_chnl_volt-dep_bsu_KCNAB-rel"/>
</dbReference>
<name>A0A833SWE6_PHYIN</name>
<gene>
    <name evidence="5" type="ORF">GN244_ATG13868</name>
</gene>
<dbReference type="GO" id="GO:0016491">
    <property type="term" value="F:oxidoreductase activity"/>
    <property type="evidence" value="ECO:0007669"/>
    <property type="project" value="UniProtKB-KW"/>
</dbReference>
<dbReference type="EMBL" id="WSZM01000380">
    <property type="protein sequence ID" value="KAF4034225.1"/>
    <property type="molecule type" value="Genomic_DNA"/>
</dbReference>
<reference evidence="5" key="1">
    <citation type="submission" date="2020-04" db="EMBL/GenBank/DDBJ databases">
        <title>Hybrid Assembly of Korean Phytophthora infestans isolates.</title>
        <authorList>
            <person name="Prokchorchik M."/>
            <person name="Lee Y."/>
            <person name="Seo J."/>
            <person name="Cho J.-H."/>
            <person name="Park Y.-E."/>
            <person name="Jang D.-C."/>
            <person name="Im J.-S."/>
            <person name="Choi J.-G."/>
            <person name="Park H.-J."/>
            <person name="Lee G.-B."/>
            <person name="Lee Y.-G."/>
            <person name="Hong S.-Y."/>
            <person name="Cho K."/>
            <person name="Sohn K.H."/>
        </authorList>
    </citation>
    <scope>NUCLEOTIDE SEQUENCE</scope>
    <source>
        <strain evidence="5">KR_1_A1</strain>
    </source>
</reference>
<evidence type="ECO:0000256" key="2">
    <source>
        <dbReference type="ARBA" id="ARBA00022857"/>
    </source>
</evidence>
<dbReference type="InterPro" id="IPR036812">
    <property type="entry name" value="NAD(P)_OxRdtase_dom_sf"/>
</dbReference>
<proteinExistence type="inferred from homology"/>
<dbReference type="SUPFAM" id="SSF51430">
    <property type="entry name" value="NAD(P)-linked oxidoreductase"/>
    <property type="match status" value="1"/>
</dbReference>
<evidence type="ECO:0000313" key="5">
    <source>
        <dbReference type="EMBL" id="KAF4034225.1"/>
    </source>
</evidence>
<organism evidence="5 6">
    <name type="scientific">Phytophthora infestans</name>
    <name type="common">Potato late blight agent</name>
    <name type="synonym">Botrytis infestans</name>
    <dbReference type="NCBI Taxonomy" id="4787"/>
    <lineage>
        <taxon>Eukaryota</taxon>
        <taxon>Sar</taxon>
        <taxon>Stramenopiles</taxon>
        <taxon>Oomycota</taxon>
        <taxon>Peronosporomycetes</taxon>
        <taxon>Peronosporales</taxon>
        <taxon>Peronosporaceae</taxon>
        <taxon>Phytophthora</taxon>
    </lineage>
</organism>
<keyword evidence="3" id="KW-0560">Oxidoreductase</keyword>
<comment type="caution">
    <text evidence="5">The sequence shown here is derived from an EMBL/GenBank/DDBJ whole genome shotgun (WGS) entry which is preliminary data.</text>
</comment>
<evidence type="ECO:0000256" key="1">
    <source>
        <dbReference type="ARBA" id="ARBA00006515"/>
    </source>
</evidence>
<comment type="similarity">
    <text evidence="1">Belongs to the shaker potassium channel beta subunit family.</text>
</comment>
<keyword evidence="6" id="KW-1185">Reference proteome</keyword>
<sequence length="86" mass="9639">MATPTKMPYRFLGDSGLLVSKLALGSWMYTDQTQTVEAWYEMMKTAFAQGVNFFDSAENYALGQADVLMGDAINKGIEEGLWDRED</sequence>
<protein>
    <submittedName>
        <fullName evidence="5">Aldo/keto reductase family</fullName>
    </submittedName>
</protein>
<evidence type="ECO:0000259" key="4">
    <source>
        <dbReference type="Pfam" id="PF00248"/>
    </source>
</evidence>
<dbReference type="Pfam" id="PF00248">
    <property type="entry name" value="Aldo_ket_red"/>
    <property type="match status" value="1"/>
</dbReference>
<dbReference type="Proteomes" id="UP000602510">
    <property type="component" value="Unassembled WGS sequence"/>
</dbReference>
<dbReference type="PANTHER" id="PTHR43150:SF2">
    <property type="entry name" value="HYPERKINETIC, ISOFORM M"/>
    <property type="match status" value="1"/>
</dbReference>
<dbReference type="AlphaFoldDB" id="A0A833SWE6"/>
<evidence type="ECO:0000313" key="6">
    <source>
        <dbReference type="Proteomes" id="UP000602510"/>
    </source>
</evidence>
<dbReference type="InterPro" id="IPR023210">
    <property type="entry name" value="NADP_OxRdtase_dom"/>
</dbReference>
<dbReference type="PANTHER" id="PTHR43150">
    <property type="entry name" value="HYPERKINETIC, ISOFORM M"/>
    <property type="match status" value="1"/>
</dbReference>
<accession>A0A833SWE6</accession>
<dbReference type="Gene3D" id="3.20.20.100">
    <property type="entry name" value="NADP-dependent oxidoreductase domain"/>
    <property type="match status" value="1"/>
</dbReference>
<feature type="domain" description="NADP-dependent oxidoreductase" evidence="4">
    <location>
        <begin position="21"/>
        <end position="75"/>
    </location>
</feature>
<keyword evidence="2" id="KW-0521">NADP</keyword>
<evidence type="ECO:0000256" key="3">
    <source>
        <dbReference type="ARBA" id="ARBA00023002"/>
    </source>
</evidence>